<protein>
    <submittedName>
        <fullName evidence="1">Uncharacterized protein</fullName>
    </submittedName>
</protein>
<organism evidence="1 2">
    <name type="scientific">Hibiscus sabdariffa</name>
    <name type="common">roselle</name>
    <dbReference type="NCBI Taxonomy" id="183260"/>
    <lineage>
        <taxon>Eukaryota</taxon>
        <taxon>Viridiplantae</taxon>
        <taxon>Streptophyta</taxon>
        <taxon>Embryophyta</taxon>
        <taxon>Tracheophyta</taxon>
        <taxon>Spermatophyta</taxon>
        <taxon>Magnoliopsida</taxon>
        <taxon>eudicotyledons</taxon>
        <taxon>Gunneridae</taxon>
        <taxon>Pentapetalae</taxon>
        <taxon>rosids</taxon>
        <taxon>malvids</taxon>
        <taxon>Malvales</taxon>
        <taxon>Malvaceae</taxon>
        <taxon>Malvoideae</taxon>
        <taxon>Hibiscus</taxon>
    </lineage>
</organism>
<dbReference type="EMBL" id="JBBPBN010000020">
    <property type="protein sequence ID" value="KAK9016565.1"/>
    <property type="molecule type" value="Genomic_DNA"/>
</dbReference>
<gene>
    <name evidence="1" type="ORF">V6N11_079060</name>
</gene>
<comment type="caution">
    <text evidence="1">The sequence shown here is derived from an EMBL/GenBank/DDBJ whole genome shotgun (WGS) entry which is preliminary data.</text>
</comment>
<keyword evidence="2" id="KW-1185">Reference proteome</keyword>
<dbReference type="Proteomes" id="UP001396334">
    <property type="component" value="Unassembled WGS sequence"/>
</dbReference>
<proteinExistence type="predicted"/>
<evidence type="ECO:0000313" key="1">
    <source>
        <dbReference type="EMBL" id="KAK9016565.1"/>
    </source>
</evidence>
<sequence>MRNRYGLALHRHLCSRGEGSRPPSFLALSHLLCVPIVSCMESKGNHSVSLLRSFLRCCPEALVTIELDVGFIAAVVVLNRRSAASRSTCVAALNLHECNPFSFGHPSVESVANRLFNNNTPPPNNNSHLLVEAHQKERISEIIQNYNGASRQSDAAKEKQKLLAQQASGRETNLWWEAPIEQLNLQEQEELDSRYTKHINELYDTISKKVAATTDAN</sequence>
<evidence type="ECO:0000313" key="2">
    <source>
        <dbReference type="Proteomes" id="UP001396334"/>
    </source>
</evidence>
<name>A0ABR2RUM1_9ROSI</name>
<accession>A0ABR2RUM1</accession>
<reference evidence="1 2" key="1">
    <citation type="journal article" date="2024" name="G3 (Bethesda)">
        <title>Genome assembly of Hibiscus sabdariffa L. provides insights into metabolisms of medicinal natural products.</title>
        <authorList>
            <person name="Kim T."/>
        </authorList>
    </citation>
    <scope>NUCLEOTIDE SEQUENCE [LARGE SCALE GENOMIC DNA]</scope>
    <source>
        <strain evidence="1">TK-2024</strain>
        <tissue evidence="1">Old leaves</tissue>
    </source>
</reference>